<feature type="compositionally biased region" description="Basic and acidic residues" evidence="1">
    <location>
        <begin position="89"/>
        <end position="102"/>
    </location>
</feature>
<gene>
    <name evidence="2" type="ORF">AVDCRST_MAG59-2553</name>
</gene>
<reference evidence="2" key="1">
    <citation type="submission" date="2020-02" db="EMBL/GenBank/DDBJ databases">
        <authorList>
            <person name="Meier V. D."/>
        </authorList>
    </citation>
    <scope>NUCLEOTIDE SEQUENCE</scope>
    <source>
        <strain evidence="2">AVDCRST_MAG59</strain>
    </source>
</reference>
<protein>
    <submittedName>
        <fullName evidence="2">Fumarylacetoacetate hydrolase family protein</fullName>
    </submittedName>
</protein>
<proteinExistence type="predicted"/>
<organism evidence="2">
    <name type="scientific">uncultured Thermomicrobiales bacterium</name>
    <dbReference type="NCBI Taxonomy" id="1645740"/>
    <lineage>
        <taxon>Bacteria</taxon>
        <taxon>Pseudomonadati</taxon>
        <taxon>Thermomicrobiota</taxon>
        <taxon>Thermomicrobia</taxon>
        <taxon>Thermomicrobiales</taxon>
        <taxon>environmental samples</taxon>
    </lineage>
</organism>
<dbReference type="GO" id="GO:0016787">
    <property type="term" value="F:hydrolase activity"/>
    <property type="evidence" value="ECO:0007669"/>
    <property type="project" value="UniProtKB-KW"/>
</dbReference>
<feature type="non-terminal residue" evidence="2">
    <location>
        <position position="288"/>
    </location>
</feature>
<feature type="compositionally biased region" description="Basic residues" evidence="1">
    <location>
        <begin position="149"/>
        <end position="162"/>
    </location>
</feature>
<accession>A0A6J4UUA2</accession>
<sequence length="288" mass="32115">VDLSVPHRTGGDAAARARRRRPRCRQRRCRRPGDDGRCLDATRGRPADPAGGRDRERRRGYTPLRRHPGGADRPAGGLGRRRHLPPIPRRPDGRVDPEERLRPGLRGGPAGAVPEGDAQPRLWSGGGGRRPGRLHLGRAGAGVGAGGQPRRRDRRLHRRQRRLVAVDRGGESALPAAGQGLQPLRRPRPGRRPRLGDPRPDGAADPPHDPPERDRALRRRDLDRPNAPHPGRPRRLPLPGQRVPLRRLPDDGHRDRAALRVHPGRRRRGRDHDRGDRLAPQPRRPAQL</sequence>
<name>A0A6J4UUA2_9BACT</name>
<feature type="compositionally biased region" description="Basic residues" evidence="1">
    <location>
        <begin position="16"/>
        <end position="30"/>
    </location>
</feature>
<feature type="region of interest" description="Disordered" evidence="1">
    <location>
        <begin position="1"/>
        <end position="288"/>
    </location>
</feature>
<evidence type="ECO:0000313" key="2">
    <source>
        <dbReference type="EMBL" id="CAA9560670.1"/>
    </source>
</evidence>
<feature type="compositionally biased region" description="Basic and acidic residues" evidence="1">
    <location>
        <begin position="247"/>
        <end position="258"/>
    </location>
</feature>
<evidence type="ECO:0000256" key="1">
    <source>
        <dbReference type="SAM" id="MobiDB-lite"/>
    </source>
</evidence>
<feature type="compositionally biased region" description="Basic and acidic residues" evidence="1">
    <location>
        <begin position="194"/>
        <end position="226"/>
    </location>
</feature>
<dbReference type="EMBL" id="CADCWF010000158">
    <property type="protein sequence ID" value="CAA9560670.1"/>
    <property type="molecule type" value="Genomic_DNA"/>
</dbReference>
<keyword evidence="2" id="KW-0378">Hydrolase</keyword>
<feature type="non-terminal residue" evidence="2">
    <location>
        <position position="1"/>
    </location>
</feature>
<feature type="compositionally biased region" description="Basic and acidic residues" evidence="1">
    <location>
        <begin position="31"/>
        <end position="59"/>
    </location>
</feature>
<dbReference type="AlphaFoldDB" id="A0A6J4UUA2"/>